<name>A0A812CQ46_ACAPH</name>
<accession>A0A812CQ46</accession>
<reference evidence="1" key="1">
    <citation type="submission" date="2021-01" db="EMBL/GenBank/DDBJ databases">
        <authorList>
            <person name="Li R."/>
            <person name="Bekaert M."/>
        </authorList>
    </citation>
    <scope>NUCLEOTIDE SEQUENCE</scope>
    <source>
        <strain evidence="1">Farmed</strain>
    </source>
</reference>
<sequence length="462" mass="51146">MPMGIVATLYPLPTAINTLLRQKLSVPHTDGYSGFTLYPLQTAITHFMTEAVSVPPFDGYSGYSSFPLPTAITPFATEAVSVHLIPMGYGGYSLSVTDSRNYTLRQKLSVPHTDGYSGCSFIPLQTAITHFATEAVSVIHTDGYRLLFIPLQTAITHFATEGCQFLIPMGIVATLYPVTDGHKYRDRSDRPMGVARYLTQFATDGVYRGYSGYSFLRYRQPQHTLRQKLSVPHTDGYSGYFILLPTAITHFATEAVSVPHTDGYSGYSLSVTDSHNLFATEAVSVPHTDGYSGYSLSVTNRPYNTLRQKLCRTSPMVWWHSLSPLQTRFATEAVSVPSFGAINLFIFAMHFPTKLCRYLIPMGIVATLYPLPTAITHFATSCVSSSYRWTAITHFLRQKLCQYLIPMGIVATLCPVTDSHNTLCDQKLCRPHTDGYSGCTHPVTTAITRQKLCQYLPPMGIG</sequence>
<proteinExistence type="predicted"/>
<protein>
    <submittedName>
        <fullName evidence="1">Uncharacterized protein</fullName>
    </submittedName>
</protein>
<dbReference type="Proteomes" id="UP000597762">
    <property type="component" value="Unassembled WGS sequence"/>
</dbReference>
<comment type="caution">
    <text evidence="1">The sequence shown here is derived from an EMBL/GenBank/DDBJ whole genome shotgun (WGS) entry which is preliminary data.</text>
</comment>
<keyword evidence="2" id="KW-1185">Reference proteome</keyword>
<organism evidence="1 2">
    <name type="scientific">Acanthosepion pharaonis</name>
    <name type="common">Pharaoh cuttlefish</name>
    <name type="synonym">Sepia pharaonis</name>
    <dbReference type="NCBI Taxonomy" id="158019"/>
    <lineage>
        <taxon>Eukaryota</taxon>
        <taxon>Metazoa</taxon>
        <taxon>Spiralia</taxon>
        <taxon>Lophotrochozoa</taxon>
        <taxon>Mollusca</taxon>
        <taxon>Cephalopoda</taxon>
        <taxon>Coleoidea</taxon>
        <taxon>Decapodiformes</taxon>
        <taxon>Sepiida</taxon>
        <taxon>Sepiina</taxon>
        <taxon>Sepiidae</taxon>
        <taxon>Acanthosepion</taxon>
    </lineage>
</organism>
<dbReference type="AlphaFoldDB" id="A0A812CQ46"/>
<gene>
    <name evidence="1" type="ORF">SPHA_41281</name>
</gene>
<dbReference type="EMBL" id="CAHIKZ030001979">
    <property type="protein sequence ID" value="CAE1278564.1"/>
    <property type="molecule type" value="Genomic_DNA"/>
</dbReference>
<evidence type="ECO:0000313" key="1">
    <source>
        <dbReference type="EMBL" id="CAE1278564.1"/>
    </source>
</evidence>
<evidence type="ECO:0000313" key="2">
    <source>
        <dbReference type="Proteomes" id="UP000597762"/>
    </source>
</evidence>